<organism evidence="2 3">
    <name type="scientific">Petrolisthes manimaculis</name>
    <dbReference type="NCBI Taxonomy" id="1843537"/>
    <lineage>
        <taxon>Eukaryota</taxon>
        <taxon>Metazoa</taxon>
        <taxon>Ecdysozoa</taxon>
        <taxon>Arthropoda</taxon>
        <taxon>Crustacea</taxon>
        <taxon>Multicrustacea</taxon>
        <taxon>Malacostraca</taxon>
        <taxon>Eumalacostraca</taxon>
        <taxon>Eucarida</taxon>
        <taxon>Decapoda</taxon>
        <taxon>Pleocyemata</taxon>
        <taxon>Anomura</taxon>
        <taxon>Galatheoidea</taxon>
        <taxon>Porcellanidae</taxon>
        <taxon>Petrolisthes</taxon>
    </lineage>
</organism>
<comment type="caution">
    <text evidence="2">The sequence shown here is derived from an EMBL/GenBank/DDBJ whole genome shotgun (WGS) entry which is preliminary data.</text>
</comment>
<keyword evidence="3" id="KW-1185">Reference proteome</keyword>
<protein>
    <submittedName>
        <fullName evidence="2">Uncharacterized protein</fullName>
    </submittedName>
</protein>
<dbReference type="Proteomes" id="UP001292094">
    <property type="component" value="Unassembled WGS sequence"/>
</dbReference>
<proteinExistence type="predicted"/>
<accession>A0AAE1PR43</accession>
<dbReference type="EMBL" id="JAWZYT010001400">
    <property type="protein sequence ID" value="KAK4312566.1"/>
    <property type="molecule type" value="Genomic_DNA"/>
</dbReference>
<feature type="signal peptide" evidence="1">
    <location>
        <begin position="1"/>
        <end position="22"/>
    </location>
</feature>
<name>A0AAE1PR43_9EUCA</name>
<dbReference type="AlphaFoldDB" id="A0AAE1PR43"/>
<sequence>MKLLLLLLLPLLVLCLASLTSTSPLPQPHKDTTTATGRRIPRLFPPLFILTDLITLAPLPVQVTAAPHHEEEEEHAPCILGQLICITTQ</sequence>
<reference evidence="2" key="1">
    <citation type="submission" date="2023-11" db="EMBL/GenBank/DDBJ databases">
        <title>Genome assemblies of two species of porcelain crab, Petrolisthes cinctipes and Petrolisthes manimaculis (Anomura: Porcellanidae).</title>
        <authorList>
            <person name="Angst P."/>
        </authorList>
    </citation>
    <scope>NUCLEOTIDE SEQUENCE</scope>
    <source>
        <strain evidence="2">PB745_02</strain>
        <tissue evidence="2">Gill</tissue>
    </source>
</reference>
<gene>
    <name evidence="2" type="ORF">Pmani_016031</name>
</gene>
<evidence type="ECO:0000313" key="3">
    <source>
        <dbReference type="Proteomes" id="UP001292094"/>
    </source>
</evidence>
<keyword evidence="1" id="KW-0732">Signal</keyword>
<feature type="chain" id="PRO_5042107259" evidence="1">
    <location>
        <begin position="23"/>
        <end position="89"/>
    </location>
</feature>
<evidence type="ECO:0000256" key="1">
    <source>
        <dbReference type="SAM" id="SignalP"/>
    </source>
</evidence>
<evidence type="ECO:0000313" key="2">
    <source>
        <dbReference type="EMBL" id="KAK4312566.1"/>
    </source>
</evidence>